<dbReference type="PANTHER" id="PTHR38794">
    <property type="entry name" value="INTEGRAL MEMBRANE PROTEIN"/>
    <property type="match status" value="1"/>
</dbReference>
<reference evidence="4 5" key="1">
    <citation type="submission" date="2023-08" db="EMBL/GenBank/DDBJ databases">
        <title>Black Yeasts Isolated from many extreme environments.</title>
        <authorList>
            <person name="Coleine C."/>
            <person name="Stajich J.E."/>
            <person name="Selbmann L."/>
        </authorList>
    </citation>
    <scope>NUCLEOTIDE SEQUENCE [LARGE SCALE GENOMIC DNA]</scope>
    <source>
        <strain evidence="4 5">CCFEE 5935</strain>
    </source>
</reference>
<evidence type="ECO:0000259" key="3">
    <source>
        <dbReference type="Pfam" id="PF20684"/>
    </source>
</evidence>
<feature type="domain" description="Rhodopsin" evidence="3">
    <location>
        <begin position="39"/>
        <end position="289"/>
    </location>
</feature>
<gene>
    <name evidence="4" type="ORF">LTR77_002390</name>
</gene>
<dbReference type="InterPro" id="IPR049326">
    <property type="entry name" value="Rhodopsin_dom_fungi"/>
</dbReference>
<evidence type="ECO:0000256" key="1">
    <source>
        <dbReference type="SAM" id="MobiDB-lite"/>
    </source>
</evidence>
<sequence length="400" mass="44460">MPSNAYPPLFANTKNDQGAPPVVLGYIGASITVLVSLIRVGLTLKKQHDLRRDDYLFIAGAVWSSSPLHKKRYTNRTKLLAVVTSILLERAVDEGLGRHAATLMHSQLEAYTRLTYATGLLGIVSQAAAKVSVAFLYERLAPRQDKKGITILLSAIGFWVVFAFIGTAFSCGVQVDWDASCSAGSWVEFVVIALNFVTDLMLAVWMVPRIWKLQARTKDRVLPIMLMGSRVLVCALQIGQLGVLGHLRVNHPFHSNDDTWTEVTYWTITISIVHLSIITATIPRINSFIADIQTRQAGLALTRSGYDSYVKSGSNGHASKDGGSRNWTRSKKQDSRGVLHSFRPDATAEQHNNCTGRGDEIEMDVRDNVETGSQSSLNRNVVYQKTDFHWEEEYMGRSKY</sequence>
<evidence type="ECO:0000313" key="5">
    <source>
        <dbReference type="Proteomes" id="UP001337655"/>
    </source>
</evidence>
<feature type="transmembrane region" description="Helical" evidence="2">
    <location>
        <begin position="23"/>
        <end position="42"/>
    </location>
</feature>
<dbReference type="RefSeq" id="XP_064662404.1">
    <property type="nucleotide sequence ID" value="XM_064799649.1"/>
</dbReference>
<feature type="transmembrane region" description="Helical" evidence="2">
    <location>
        <begin position="263"/>
        <end position="282"/>
    </location>
</feature>
<evidence type="ECO:0000313" key="4">
    <source>
        <dbReference type="EMBL" id="KAK5173709.1"/>
    </source>
</evidence>
<accession>A0AAV9PJC5</accession>
<feature type="transmembrane region" description="Helical" evidence="2">
    <location>
        <begin position="149"/>
        <end position="169"/>
    </location>
</feature>
<name>A0AAV9PJC5_9PEZI</name>
<feature type="region of interest" description="Disordered" evidence="1">
    <location>
        <begin position="312"/>
        <end position="361"/>
    </location>
</feature>
<dbReference type="PANTHER" id="PTHR38794:SF3">
    <property type="entry name" value="INTEGRAL MEMBRANE PROTEIN"/>
    <property type="match status" value="1"/>
</dbReference>
<dbReference type="Pfam" id="PF20684">
    <property type="entry name" value="Fung_rhodopsin"/>
    <property type="match status" value="1"/>
</dbReference>
<feature type="transmembrane region" description="Helical" evidence="2">
    <location>
        <begin position="189"/>
        <end position="208"/>
    </location>
</feature>
<dbReference type="AlphaFoldDB" id="A0AAV9PJC5"/>
<feature type="compositionally biased region" description="Basic and acidic residues" evidence="1">
    <location>
        <begin position="331"/>
        <end position="348"/>
    </location>
</feature>
<proteinExistence type="predicted"/>
<keyword evidence="5" id="KW-1185">Reference proteome</keyword>
<keyword evidence="2" id="KW-0812">Transmembrane</keyword>
<keyword evidence="2" id="KW-0472">Membrane</keyword>
<keyword evidence="2" id="KW-1133">Transmembrane helix</keyword>
<evidence type="ECO:0000256" key="2">
    <source>
        <dbReference type="SAM" id="Phobius"/>
    </source>
</evidence>
<protein>
    <recommendedName>
        <fullName evidence="3">Rhodopsin domain-containing protein</fullName>
    </recommendedName>
</protein>
<feature type="transmembrane region" description="Helical" evidence="2">
    <location>
        <begin position="220"/>
        <end position="243"/>
    </location>
</feature>
<dbReference type="EMBL" id="JAVRRT010000003">
    <property type="protein sequence ID" value="KAK5173709.1"/>
    <property type="molecule type" value="Genomic_DNA"/>
</dbReference>
<dbReference type="Proteomes" id="UP001337655">
    <property type="component" value="Unassembled WGS sequence"/>
</dbReference>
<comment type="caution">
    <text evidence="4">The sequence shown here is derived from an EMBL/GenBank/DDBJ whole genome shotgun (WGS) entry which is preliminary data.</text>
</comment>
<dbReference type="GeneID" id="89923737"/>
<organism evidence="4 5">
    <name type="scientific">Saxophila tyrrhenica</name>
    <dbReference type="NCBI Taxonomy" id="1690608"/>
    <lineage>
        <taxon>Eukaryota</taxon>
        <taxon>Fungi</taxon>
        <taxon>Dikarya</taxon>
        <taxon>Ascomycota</taxon>
        <taxon>Pezizomycotina</taxon>
        <taxon>Dothideomycetes</taxon>
        <taxon>Dothideomycetidae</taxon>
        <taxon>Mycosphaerellales</taxon>
        <taxon>Extremaceae</taxon>
        <taxon>Saxophila</taxon>
    </lineage>
</organism>